<evidence type="ECO:0000313" key="5">
    <source>
        <dbReference type="EMBL" id="CAK9167359.1"/>
    </source>
</evidence>
<keyword evidence="6" id="KW-1185">Reference proteome</keyword>
<evidence type="ECO:0000256" key="3">
    <source>
        <dbReference type="ARBA" id="ARBA00022842"/>
    </source>
</evidence>
<dbReference type="SFLD" id="SFLDG01014">
    <property type="entry name" value="Terpene_Cyclase_Like_1_N-term"/>
    <property type="match status" value="2"/>
</dbReference>
<dbReference type="Gene3D" id="1.50.10.130">
    <property type="entry name" value="Terpene synthase, N-terminal domain"/>
    <property type="match status" value="2"/>
</dbReference>
<dbReference type="Gene3D" id="1.50.10.160">
    <property type="match status" value="1"/>
</dbReference>
<proteinExistence type="predicted"/>
<comment type="cofactor">
    <cofactor evidence="1">
        <name>Mg(2+)</name>
        <dbReference type="ChEBI" id="CHEBI:18420"/>
    </cofactor>
</comment>
<keyword evidence="3" id="KW-0460">Magnesium</keyword>
<dbReference type="InterPro" id="IPR036965">
    <property type="entry name" value="Terpene_synth_N_sf"/>
</dbReference>
<evidence type="ECO:0000259" key="4">
    <source>
        <dbReference type="Pfam" id="PF01397"/>
    </source>
</evidence>
<reference evidence="5 6" key="1">
    <citation type="submission" date="2024-02" db="EMBL/GenBank/DDBJ databases">
        <authorList>
            <person name="Vignale AGUSTIN F."/>
            <person name="Sosa J E."/>
            <person name="Modenutti C."/>
        </authorList>
    </citation>
    <scope>NUCLEOTIDE SEQUENCE [LARGE SCALE GENOMIC DNA]</scope>
</reference>
<keyword evidence="2" id="KW-0479">Metal-binding</keyword>
<dbReference type="GO" id="GO:0046872">
    <property type="term" value="F:metal ion binding"/>
    <property type="evidence" value="ECO:0007669"/>
    <property type="project" value="UniProtKB-KW"/>
</dbReference>
<dbReference type="InterPro" id="IPR050148">
    <property type="entry name" value="Terpene_synthase-like"/>
</dbReference>
<evidence type="ECO:0000256" key="2">
    <source>
        <dbReference type="ARBA" id="ARBA00022723"/>
    </source>
</evidence>
<organism evidence="5 6">
    <name type="scientific">Ilex paraguariensis</name>
    <name type="common">yerba mate</name>
    <dbReference type="NCBI Taxonomy" id="185542"/>
    <lineage>
        <taxon>Eukaryota</taxon>
        <taxon>Viridiplantae</taxon>
        <taxon>Streptophyta</taxon>
        <taxon>Embryophyta</taxon>
        <taxon>Tracheophyta</taxon>
        <taxon>Spermatophyta</taxon>
        <taxon>Magnoliopsida</taxon>
        <taxon>eudicotyledons</taxon>
        <taxon>Gunneridae</taxon>
        <taxon>Pentapetalae</taxon>
        <taxon>asterids</taxon>
        <taxon>campanulids</taxon>
        <taxon>Aquifoliales</taxon>
        <taxon>Aquifoliaceae</taxon>
        <taxon>Ilex</taxon>
    </lineage>
</organism>
<dbReference type="InterPro" id="IPR001906">
    <property type="entry name" value="Terpene_synth_N"/>
</dbReference>
<dbReference type="PANTHER" id="PTHR31739">
    <property type="entry name" value="ENT-COPALYL DIPHOSPHATE SYNTHASE, CHLOROPLASTIC"/>
    <property type="match status" value="1"/>
</dbReference>
<protein>
    <recommendedName>
        <fullName evidence="4">Terpene synthase N-terminal domain-containing protein</fullName>
    </recommendedName>
</protein>
<dbReference type="InterPro" id="IPR008930">
    <property type="entry name" value="Terpenoid_cyclase/PrenylTrfase"/>
</dbReference>
<dbReference type="AlphaFoldDB" id="A0ABC8TD71"/>
<comment type="caution">
    <text evidence="5">The sequence shown here is derived from an EMBL/GenBank/DDBJ whole genome shotgun (WGS) entry which is preliminary data.</text>
</comment>
<sequence length="368" mass="41610">MLGSMDDGEISISAYDTAWVGLVEDINGSGVPQFPSTLQWIANNQLPDNHPSMTFSAYDRIISTLACVVALKKWKIHPQQSEKGLSFLKENICKLEVEKAKHMPIGFEVAFPSLIDIARNFGIRVPDDSPVFREIYARRNLKLTRIPKEILHAVPTTLLYSLEGMPNLEWEKLLRLQCLDGSFLFSPASTATALMETKDDKCLRYISKAVEKFNGGVPGVYPKSKNFSGEFCWYIGQSNQAVSGMFNLFRASQLLFPGKKILEDAKNFSSQFLREKQANDELIDKWIITKDLPGEVEYALDVPWYASLLRLETRFYLEQYGGKDDVWIGKTLYRLAGLVVALRTSKPNHHSHPTPGAGRPRRAKLFLE</sequence>
<feature type="domain" description="Terpene synthase N-terminal" evidence="4">
    <location>
        <begin position="238"/>
        <end position="300"/>
    </location>
</feature>
<name>A0ABC8TD71_9AQUA</name>
<dbReference type="Pfam" id="PF01397">
    <property type="entry name" value="Terpene_synth"/>
    <property type="match status" value="1"/>
</dbReference>
<accession>A0ABC8TD71</accession>
<evidence type="ECO:0000313" key="6">
    <source>
        <dbReference type="Proteomes" id="UP001642360"/>
    </source>
</evidence>
<dbReference type="Proteomes" id="UP001642360">
    <property type="component" value="Unassembled WGS sequence"/>
</dbReference>
<dbReference type="EMBL" id="CAUOFW020004817">
    <property type="protein sequence ID" value="CAK9167359.1"/>
    <property type="molecule type" value="Genomic_DNA"/>
</dbReference>
<evidence type="ECO:0000256" key="1">
    <source>
        <dbReference type="ARBA" id="ARBA00001946"/>
    </source>
</evidence>
<dbReference type="SUPFAM" id="SSF48239">
    <property type="entry name" value="Terpenoid cyclases/Protein prenyltransferases"/>
    <property type="match status" value="2"/>
</dbReference>
<gene>
    <name evidence="5" type="ORF">ILEXP_LOCUS36626</name>
</gene>
<dbReference type="PANTHER" id="PTHR31739:SF4">
    <property type="entry name" value="ENT-COPALYL DIPHOSPHATE SYNTHASE, CHLOROPLASTIC"/>
    <property type="match status" value="1"/>
</dbReference>